<dbReference type="PANTHER" id="PTHR24282">
    <property type="entry name" value="CYTOCHROME P450 FAMILY MEMBER"/>
    <property type="match status" value="1"/>
</dbReference>
<proteinExistence type="evidence at transcript level"/>
<evidence type="ECO:0000256" key="10">
    <source>
        <dbReference type="ARBA" id="ARBA00023136"/>
    </source>
</evidence>
<name>A0A1B2LPH2_PRIVE</name>
<dbReference type="Pfam" id="PF00067">
    <property type="entry name" value="p450"/>
    <property type="match status" value="1"/>
</dbReference>
<dbReference type="GO" id="GO:0020037">
    <property type="term" value="F:heme binding"/>
    <property type="evidence" value="ECO:0007669"/>
    <property type="project" value="InterPro"/>
</dbReference>
<keyword evidence="8 11" id="KW-0408">Iron</keyword>
<evidence type="ECO:0000256" key="12">
    <source>
        <dbReference type="RuleBase" id="RU000461"/>
    </source>
</evidence>
<evidence type="ECO:0000256" key="2">
    <source>
        <dbReference type="ARBA" id="ARBA00010617"/>
    </source>
</evidence>
<dbReference type="PANTHER" id="PTHR24282:SF63">
    <property type="entry name" value="CYTOCHROME P450 734A1-LIKE"/>
    <property type="match status" value="1"/>
</dbReference>
<dbReference type="GO" id="GO:0016131">
    <property type="term" value="P:brassinosteroid metabolic process"/>
    <property type="evidence" value="ECO:0007669"/>
    <property type="project" value="TreeGrafter"/>
</dbReference>
<dbReference type="GO" id="GO:0004497">
    <property type="term" value="F:monooxygenase activity"/>
    <property type="evidence" value="ECO:0007669"/>
    <property type="project" value="UniProtKB-KW"/>
</dbReference>
<dbReference type="SUPFAM" id="SSF48264">
    <property type="entry name" value="Cytochrome P450"/>
    <property type="match status" value="1"/>
</dbReference>
<dbReference type="InterPro" id="IPR001128">
    <property type="entry name" value="Cyt_P450"/>
</dbReference>
<evidence type="ECO:0000256" key="5">
    <source>
        <dbReference type="ARBA" id="ARBA00022723"/>
    </source>
</evidence>
<dbReference type="GO" id="GO:0016705">
    <property type="term" value="F:oxidoreductase activity, acting on paired donors, with incorporation or reduction of molecular oxygen"/>
    <property type="evidence" value="ECO:0007669"/>
    <property type="project" value="InterPro"/>
</dbReference>
<evidence type="ECO:0000256" key="8">
    <source>
        <dbReference type="ARBA" id="ARBA00023004"/>
    </source>
</evidence>
<feature type="binding site" description="axial binding residue" evidence="11">
    <location>
        <position position="476"/>
    </location>
    <ligand>
        <name>heme</name>
        <dbReference type="ChEBI" id="CHEBI:30413"/>
    </ligand>
    <ligandPart>
        <name>Fe</name>
        <dbReference type="ChEBI" id="CHEBI:18248"/>
    </ligandPart>
</feature>
<dbReference type="InterPro" id="IPR036396">
    <property type="entry name" value="Cyt_P450_sf"/>
</dbReference>
<dbReference type="Gene3D" id="1.10.630.10">
    <property type="entry name" value="Cytochrome P450"/>
    <property type="match status" value="1"/>
</dbReference>
<keyword evidence="3 11" id="KW-0349">Heme</keyword>
<dbReference type="InterPro" id="IPR017972">
    <property type="entry name" value="Cyt_P450_CS"/>
</dbReference>
<evidence type="ECO:0000313" key="14">
    <source>
        <dbReference type="EMBL" id="AOA32956.1"/>
    </source>
</evidence>
<reference evidence="14" key="1">
    <citation type="submission" date="2016-07" db="EMBL/GenBank/DDBJ databases">
        <title>Presence versus absence of CYP734A50 underlies the style-length dimorphism in primroses.</title>
        <authorList>
            <person name="Lenhard M."/>
        </authorList>
    </citation>
    <scope>NUCLEOTIDE SEQUENCE</scope>
</reference>
<evidence type="ECO:0000256" key="11">
    <source>
        <dbReference type="PIRSR" id="PIRSR602401-1"/>
    </source>
</evidence>
<comment type="subcellular location">
    <subcellularLocation>
        <location evidence="1">Membrane</location>
    </subcellularLocation>
</comment>
<protein>
    <submittedName>
        <fullName evidence="14">CYP734A50</fullName>
    </submittedName>
</protein>
<keyword evidence="4 13" id="KW-0812">Transmembrane</keyword>
<evidence type="ECO:0000256" key="6">
    <source>
        <dbReference type="ARBA" id="ARBA00022989"/>
    </source>
</evidence>
<dbReference type="GO" id="GO:0010268">
    <property type="term" value="P:brassinosteroid homeostasis"/>
    <property type="evidence" value="ECO:0007669"/>
    <property type="project" value="TreeGrafter"/>
</dbReference>
<comment type="similarity">
    <text evidence="2 12">Belongs to the cytochrome P450 family.</text>
</comment>
<dbReference type="EMBL" id="KX589238">
    <property type="protein sequence ID" value="AOA32956.1"/>
    <property type="molecule type" value="mRNA"/>
</dbReference>
<keyword evidence="7 12" id="KW-0560">Oxidoreductase</keyword>
<dbReference type="PRINTS" id="PR00385">
    <property type="entry name" value="P450"/>
</dbReference>
<evidence type="ECO:0000256" key="7">
    <source>
        <dbReference type="ARBA" id="ARBA00023002"/>
    </source>
</evidence>
<organism evidence="14">
    <name type="scientific">Primula veris</name>
    <name type="common">Cowslip</name>
    <dbReference type="NCBI Taxonomy" id="170927"/>
    <lineage>
        <taxon>Eukaryota</taxon>
        <taxon>Viridiplantae</taxon>
        <taxon>Streptophyta</taxon>
        <taxon>Embryophyta</taxon>
        <taxon>Tracheophyta</taxon>
        <taxon>Spermatophyta</taxon>
        <taxon>Magnoliopsida</taxon>
        <taxon>eudicotyledons</taxon>
        <taxon>Gunneridae</taxon>
        <taxon>Pentapetalae</taxon>
        <taxon>asterids</taxon>
        <taxon>Ericales</taxon>
        <taxon>Primulaceae</taxon>
        <taxon>Primula</taxon>
    </lineage>
</organism>
<evidence type="ECO:0000256" key="3">
    <source>
        <dbReference type="ARBA" id="ARBA00022617"/>
    </source>
</evidence>
<evidence type="ECO:0000256" key="1">
    <source>
        <dbReference type="ARBA" id="ARBA00004370"/>
    </source>
</evidence>
<dbReference type="GO" id="GO:0005506">
    <property type="term" value="F:iron ion binding"/>
    <property type="evidence" value="ECO:0007669"/>
    <property type="project" value="InterPro"/>
</dbReference>
<keyword evidence="5 11" id="KW-0479">Metal-binding</keyword>
<feature type="transmembrane region" description="Helical" evidence="13">
    <location>
        <begin position="7"/>
        <end position="32"/>
    </location>
</feature>
<evidence type="ECO:0000256" key="13">
    <source>
        <dbReference type="SAM" id="Phobius"/>
    </source>
</evidence>
<sequence length="528" mass="60759">MQVSFVLCFLLLCFYIYIIFAFLIRAGYYLWWRPRRIQLHFSKHGIRGPNYHVLSGNTKELVDLTVKAASQTFPRSPHNIVPKVLPFYHQWKKIYGATFLLWFGPVANLTLSDPVLITEILISKSSELFEKTESPQHVRKVEGDGLITLRGEKWVHHRKIITPSFYIDNLKLMVPIMGNSMVTMLNKWVEISKNSTIEIDVSHWFQDLTEEIISHIAFGRSCKEGKPIFALHSQNMAYAIGSYNKFFISGYRFLPTKQNRQFCKLNREMKISFTKLINQRMKDNNNFIGASSEKCPDDLLELMVKASKKNVQTKQMSARDAFTTYNIIEECKTILFAGKYTTSAMMTWTTVLLAMHPLWQELARKEVLRVCMDHDFPTKDDVTKLKTLSMILNESLRLYPPVVALLRRAKSDMEFGGCTILRGTELLIPIVGIHHDLEIWSQEATEFNPSRFAPGVSKATKHPTAFMPFGLGNRRCVGQNLAILQTKLAIAMILKRFSFNLAPSYEHAPTVVMFLDPQYRAPITFHTL</sequence>
<evidence type="ECO:0000256" key="9">
    <source>
        <dbReference type="ARBA" id="ARBA00023033"/>
    </source>
</evidence>
<dbReference type="GO" id="GO:0016020">
    <property type="term" value="C:membrane"/>
    <property type="evidence" value="ECO:0007669"/>
    <property type="project" value="UniProtKB-SubCell"/>
</dbReference>
<keyword evidence="9 12" id="KW-0503">Monooxygenase</keyword>
<dbReference type="FunFam" id="1.10.630.10:FF:000029">
    <property type="entry name" value="Cytochrome P450 734A1"/>
    <property type="match status" value="1"/>
</dbReference>
<keyword evidence="6 13" id="KW-1133">Transmembrane helix</keyword>
<dbReference type="InterPro" id="IPR050665">
    <property type="entry name" value="Cytochrome_P450_Monooxygen"/>
</dbReference>
<keyword evidence="10 13" id="KW-0472">Membrane</keyword>
<dbReference type="AlphaFoldDB" id="A0A1B2LPH2"/>
<evidence type="ECO:0000256" key="4">
    <source>
        <dbReference type="ARBA" id="ARBA00022692"/>
    </source>
</evidence>
<dbReference type="PRINTS" id="PR00463">
    <property type="entry name" value="EP450I"/>
</dbReference>
<dbReference type="PROSITE" id="PS00086">
    <property type="entry name" value="CYTOCHROME_P450"/>
    <property type="match status" value="1"/>
</dbReference>
<comment type="cofactor">
    <cofactor evidence="11">
        <name>heme</name>
        <dbReference type="ChEBI" id="CHEBI:30413"/>
    </cofactor>
</comment>
<accession>A0A1B2LPH2</accession>
<dbReference type="InterPro" id="IPR002401">
    <property type="entry name" value="Cyt_P450_E_grp-I"/>
</dbReference>